<protein>
    <submittedName>
        <fullName evidence="1">Uncharacterized protein</fullName>
    </submittedName>
</protein>
<keyword evidence="2" id="KW-1185">Reference proteome</keyword>
<organism evidence="1 2">
    <name type="scientific">Dothidotthia symphoricarpi CBS 119687</name>
    <dbReference type="NCBI Taxonomy" id="1392245"/>
    <lineage>
        <taxon>Eukaryota</taxon>
        <taxon>Fungi</taxon>
        <taxon>Dikarya</taxon>
        <taxon>Ascomycota</taxon>
        <taxon>Pezizomycotina</taxon>
        <taxon>Dothideomycetes</taxon>
        <taxon>Pleosporomycetidae</taxon>
        <taxon>Pleosporales</taxon>
        <taxon>Dothidotthiaceae</taxon>
        <taxon>Dothidotthia</taxon>
    </lineage>
</organism>
<proteinExistence type="predicted"/>
<gene>
    <name evidence="1" type="ORF">P153DRAFT_388082</name>
</gene>
<accession>A0A6A6A7X8</accession>
<name>A0A6A6A7X8_9PLEO</name>
<dbReference type="GeneID" id="54411152"/>
<dbReference type="RefSeq" id="XP_033521153.1">
    <property type="nucleotide sequence ID" value="XM_033670720.1"/>
</dbReference>
<evidence type="ECO:0000313" key="2">
    <source>
        <dbReference type="Proteomes" id="UP000799771"/>
    </source>
</evidence>
<dbReference type="EMBL" id="ML977512">
    <property type="protein sequence ID" value="KAF2126761.1"/>
    <property type="molecule type" value="Genomic_DNA"/>
</dbReference>
<dbReference type="AlphaFoldDB" id="A0A6A6A7X8"/>
<dbReference type="Proteomes" id="UP000799771">
    <property type="component" value="Unassembled WGS sequence"/>
</dbReference>
<reference evidence="1" key="1">
    <citation type="journal article" date="2020" name="Stud. Mycol.">
        <title>101 Dothideomycetes genomes: a test case for predicting lifestyles and emergence of pathogens.</title>
        <authorList>
            <person name="Haridas S."/>
            <person name="Albert R."/>
            <person name="Binder M."/>
            <person name="Bloem J."/>
            <person name="Labutti K."/>
            <person name="Salamov A."/>
            <person name="Andreopoulos B."/>
            <person name="Baker S."/>
            <person name="Barry K."/>
            <person name="Bills G."/>
            <person name="Bluhm B."/>
            <person name="Cannon C."/>
            <person name="Castanera R."/>
            <person name="Culley D."/>
            <person name="Daum C."/>
            <person name="Ezra D."/>
            <person name="Gonzalez J."/>
            <person name="Henrissat B."/>
            <person name="Kuo A."/>
            <person name="Liang C."/>
            <person name="Lipzen A."/>
            <person name="Lutzoni F."/>
            <person name="Magnuson J."/>
            <person name="Mondo S."/>
            <person name="Nolan M."/>
            <person name="Ohm R."/>
            <person name="Pangilinan J."/>
            <person name="Park H.-J."/>
            <person name="Ramirez L."/>
            <person name="Alfaro M."/>
            <person name="Sun H."/>
            <person name="Tritt A."/>
            <person name="Yoshinaga Y."/>
            <person name="Zwiers L.-H."/>
            <person name="Turgeon B."/>
            <person name="Goodwin S."/>
            <person name="Spatafora J."/>
            <person name="Crous P."/>
            <person name="Grigoriev I."/>
        </authorList>
    </citation>
    <scope>NUCLEOTIDE SEQUENCE</scope>
    <source>
        <strain evidence="1">CBS 119687</strain>
    </source>
</reference>
<evidence type="ECO:0000313" key="1">
    <source>
        <dbReference type="EMBL" id="KAF2126761.1"/>
    </source>
</evidence>
<sequence>MMMMCAYGHLTGPAWCPRVAGSRQRDTCWLHGTVPRPSRSARQDAYRVQQAPARPCSRLDWSVHGSNGESRHTQQRDEIVINTGTTRGNVALGIEQKQPALPPLQRPSLVHSARPLRHHPLPPFAKLAAASLEPHRRTHQIWVDVRHLSAHFSCHSLILGVLASPITSPLLAPVYCTHSSPASHGPAITVLTAVSRQYLEAASAATY</sequence>